<dbReference type="eggNOG" id="COG3669">
    <property type="taxonomic scope" value="Bacteria"/>
</dbReference>
<keyword evidence="5 9" id="KW-0378">Hydrolase</keyword>
<dbReference type="GO" id="GO:0016139">
    <property type="term" value="P:glycoside catabolic process"/>
    <property type="evidence" value="ECO:0007669"/>
    <property type="project" value="TreeGrafter"/>
</dbReference>
<dbReference type="GO" id="GO:0005764">
    <property type="term" value="C:lysosome"/>
    <property type="evidence" value="ECO:0007669"/>
    <property type="project" value="TreeGrafter"/>
</dbReference>
<evidence type="ECO:0000256" key="2">
    <source>
        <dbReference type="ARBA" id="ARBA00007951"/>
    </source>
</evidence>
<keyword evidence="6" id="KW-0326">Glycosidase</keyword>
<dbReference type="GO" id="GO:0006004">
    <property type="term" value="P:fucose metabolic process"/>
    <property type="evidence" value="ECO:0007669"/>
    <property type="project" value="InterPro"/>
</dbReference>
<organism evidence="9 10">
    <name type="scientific">Fimbriimonas ginsengisoli Gsoil 348</name>
    <dbReference type="NCBI Taxonomy" id="661478"/>
    <lineage>
        <taxon>Bacteria</taxon>
        <taxon>Bacillati</taxon>
        <taxon>Armatimonadota</taxon>
        <taxon>Fimbriimonadia</taxon>
        <taxon>Fimbriimonadales</taxon>
        <taxon>Fimbriimonadaceae</taxon>
        <taxon>Fimbriimonas</taxon>
    </lineage>
</organism>
<gene>
    <name evidence="9" type="ORF">OP10G_2286</name>
</gene>
<dbReference type="PANTHER" id="PTHR10030:SF37">
    <property type="entry name" value="ALPHA-L-FUCOSIDASE-RELATED"/>
    <property type="match status" value="1"/>
</dbReference>
<evidence type="ECO:0000256" key="3">
    <source>
        <dbReference type="ARBA" id="ARBA00012662"/>
    </source>
</evidence>
<comment type="function">
    <text evidence="1">Alpha-L-fucosidase is responsible for hydrolyzing the alpha-1,6-linked fucose joined to the reducing-end N-acetylglucosamine of the carbohydrate moieties of glycoproteins.</text>
</comment>
<protein>
    <recommendedName>
        <fullName evidence="3">alpha-L-fucosidase</fullName>
        <ecNumber evidence="3">3.2.1.51</ecNumber>
    </recommendedName>
</protein>
<dbReference type="EC" id="3.2.1.51" evidence="3"/>
<dbReference type="PANTHER" id="PTHR10030">
    <property type="entry name" value="ALPHA-L-FUCOSIDASE"/>
    <property type="match status" value="1"/>
</dbReference>
<dbReference type="InterPro" id="IPR057739">
    <property type="entry name" value="Glyco_hydro_29_N"/>
</dbReference>
<dbReference type="STRING" id="661478.OP10G_2286"/>
<evidence type="ECO:0000256" key="4">
    <source>
        <dbReference type="ARBA" id="ARBA00022729"/>
    </source>
</evidence>
<feature type="domain" description="Glycoside hydrolase family 29 N-terminal" evidence="8">
    <location>
        <begin position="3"/>
        <end position="318"/>
    </location>
</feature>
<proteinExistence type="inferred from homology"/>
<evidence type="ECO:0000313" key="10">
    <source>
        <dbReference type="Proteomes" id="UP000027982"/>
    </source>
</evidence>
<feature type="site" description="May be important for catalysis" evidence="7">
    <location>
        <position position="250"/>
    </location>
</feature>
<dbReference type="PRINTS" id="PR00741">
    <property type="entry name" value="GLHYDRLASE29"/>
</dbReference>
<dbReference type="PIRSF" id="PIRSF001092">
    <property type="entry name" value="Alpha-L-fucosidase"/>
    <property type="match status" value="1"/>
</dbReference>
<evidence type="ECO:0000256" key="5">
    <source>
        <dbReference type="ARBA" id="ARBA00022801"/>
    </source>
</evidence>
<dbReference type="EMBL" id="CP007139">
    <property type="protein sequence ID" value="AIE85654.1"/>
    <property type="molecule type" value="Genomic_DNA"/>
</dbReference>
<dbReference type="SMART" id="SM00812">
    <property type="entry name" value="Alpha_L_fucos"/>
    <property type="match status" value="1"/>
</dbReference>
<keyword evidence="10" id="KW-1185">Reference proteome</keyword>
<dbReference type="GO" id="GO:0004560">
    <property type="term" value="F:alpha-L-fucosidase activity"/>
    <property type="evidence" value="ECO:0007669"/>
    <property type="project" value="InterPro"/>
</dbReference>
<name>A0A068NVN7_FIMGI</name>
<dbReference type="InterPro" id="IPR017853">
    <property type="entry name" value="GH"/>
</dbReference>
<evidence type="ECO:0000313" key="9">
    <source>
        <dbReference type="EMBL" id="AIE85654.1"/>
    </source>
</evidence>
<dbReference type="SUPFAM" id="SSF51445">
    <property type="entry name" value="(Trans)glycosidases"/>
    <property type="match status" value="1"/>
</dbReference>
<dbReference type="InterPro" id="IPR016286">
    <property type="entry name" value="FUC_metazoa-typ"/>
</dbReference>
<sequence length="426" mass="48555">MMQPWFPDAKLGIFIHYGIYAVKGIPESWSFFNGQIGYDDYMSQLDGFTASKYDPEAWADLFERAGAKYAVLTTKHHDGVALWDTDANDLSVVKKTPAGRDLVGPYVEAMRSHGIKVGFYFSHLDWSHPDYATIYPTRGSIEQPDPARYSNRFAYPAPGKEDPEAWKRFIKFHRQQLEELSTRFGDVDIYWFDGEWERDSDQFDMKGLRDQLLAWQPNAIFNSRLLDYGDYATPEQGMPIEPPDGPWEFCVTVNDSWGYQVQDHNHKSVRQIVRMFAETIGMGGNMLLDVGPYEDGSLQPEQVERLEGLGAWIRKHEEAIYGTVAGLPNGMFYGASTLSKDRKTLYLFFFDKPFDQIAVKGLRTAVKRATILSSGRELKHTKIGGLGETPGIEWIDIPEEEIDPHATVVKLEFDEELKLYQGKGRG</sequence>
<evidence type="ECO:0000256" key="1">
    <source>
        <dbReference type="ARBA" id="ARBA00004071"/>
    </source>
</evidence>
<dbReference type="AlphaFoldDB" id="A0A068NVN7"/>
<accession>A0A068NVN7</accession>
<dbReference type="Pfam" id="PF01120">
    <property type="entry name" value="Alpha_L_fucos"/>
    <property type="match status" value="1"/>
</dbReference>
<dbReference type="HOGENOM" id="CLU_002934_0_3_0"/>
<dbReference type="Gene3D" id="3.20.20.80">
    <property type="entry name" value="Glycosidases"/>
    <property type="match status" value="1"/>
</dbReference>
<dbReference type="InterPro" id="IPR000933">
    <property type="entry name" value="Glyco_hydro_29"/>
</dbReference>
<evidence type="ECO:0000256" key="6">
    <source>
        <dbReference type="ARBA" id="ARBA00023295"/>
    </source>
</evidence>
<evidence type="ECO:0000259" key="8">
    <source>
        <dbReference type="Pfam" id="PF01120"/>
    </source>
</evidence>
<dbReference type="KEGG" id="fgi:OP10G_2286"/>
<comment type="similarity">
    <text evidence="2">Belongs to the glycosyl hydrolase 29 family.</text>
</comment>
<dbReference type="Proteomes" id="UP000027982">
    <property type="component" value="Chromosome"/>
</dbReference>
<evidence type="ECO:0000256" key="7">
    <source>
        <dbReference type="PIRSR" id="PIRSR001092-1"/>
    </source>
</evidence>
<reference evidence="9 10" key="1">
    <citation type="journal article" date="2014" name="PLoS ONE">
        <title>The first complete genome sequence of the class fimbriimonadia in the phylum armatimonadetes.</title>
        <authorList>
            <person name="Hu Z.Y."/>
            <person name="Wang Y.Z."/>
            <person name="Im W.T."/>
            <person name="Wang S.Y."/>
            <person name="Zhao G.P."/>
            <person name="Zheng H.J."/>
            <person name="Quan Z.X."/>
        </authorList>
    </citation>
    <scope>NUCLEOTIDE SEQUENCE [LARGE SCALE GENOMIC DNA]</scope>
    <source>
        <strain evidence="9">Gsoil 348</strain>
    </source>
</reference>
<keyword evidence="4" id="KW-0732">Signal</keyword>